<name>A0A183FGT4_HELPZ</name>
<gene>
    <name evidence="2" type="ORF">HPBE_LOCUS5902</name>
</gene>
<accession>A0A183FGT4</accession>
<evidence type="ECO:0000256" key="1">
    <source>
        <dbReference type="SAM" id="SignalP"/>
    </source>
</evidence>
<feature type="signal peptide" evidence="1">
    <location>
        <begin position="1"/>
        <end position="18"/>
    </location>
</feature>
<reference evidence="2 3" key="1">
    <citation type="submission" date="2018-11" db="EMBL/GenBank/DDBJ databases">
        <authorList>
            <consortium name="Pathogen Informatics"/>
        </authorList>
    </citation>
    <scope>NUCLEOTIDE SEQUENCE [LARGE SCALE GENOMIC DNA]</scope>
</reference>
<accession>A0A3P7WZS0</accession>
<feature type="chain" id="PRO_5044551398" evidence="1">
    <location>
        <begin position="19"/>
        <end position="78"/>
    </location>
</feature>
<evidence type="ECO:0000313" key="2">
    <source>
        <dbReference type="EMBL" id="VDO66206.1"/>
    </source>
</evidence>
<dbReference type="WBParaSite" id="HPBE_0000590101-mRNA-1">
    <property type="protein sequence ID" value="HPBE_0000590101-mRNA-1"/>
    <property type="gene ID" value="HPBE_0000590101"/>
</dbReference>
<sequence>MKVLMTVVVLEVHGASMAALVRQCITNTLAEASEGIKWPRLLPILDERGRVLETSVSVSCQPVIVKALALCAVGIALL</sequence>
<keyword evidence="3" id="KW-1185">Reference proteome</keyword>
<organism evidence="3 4">
    <name type="scientific">Heligmosomoides polygyrus</name>
    <name type="common">Parasitic roundworm</name>
    <dbReference type="NCBI Taxonomy" id="6339"/>
    <lineage>
        <taxon>Eukaryota</taxon>
        <taxon>Metazoa</taxon>
        <taxon>Ecdysozoa</taxon>
        <taxon>Nematoda</taxon>
        <taxon>Chromadorea</taxon>
        <taxon>Rhabditida</taxon>
        <taxon>Rhabditina</taxon>
        <taxon>Rhabditomorpha</taxon>
        <taxon>Strongyloidea</taxon>
        <taxon>Heligmosomidae</taxon>
        <taxon>Heligmosomoides</taxon>
    </lineage>
</organism>
<dbReference type="AlphaFoldDB" id="A0A183FGT4"/>
<dbReference type="EMBL" id="UZAH01025561">
    <property type="protein sequence ID" value="VDO66206.1"/>
    <property type="molecule type" value="Genomic_DNA"/>
</dbReference>
<evidence type="ECO:0000313" key="4">
    <source>
        <dbReference type="WBParaSite" id="HPBE_0000590101-mRNA-1"/>
    </source>
</evidence>
<proteinExistence type="predicted"/>
<reference evidence="4" key="2">
    <citation type="submission" date="2019-09" db="UniProtKB">
        <authorList>
            <consortium name="WormBaseParasite"/>
        </authorList>
    </citation>
    <scope>IDENTIFICATION</scope>
</reference>
<dbReference type="Proteomes" id="UP000050761">
    <property type="component" value="Unassembled WGS sequence"/>
</dbReference>
<evidence type="ECO:0000313" key="3">
    <source>
        <dbReference type="Proteomes" id="UP000050761"/>
    </source>
</evidence>
<keyword evidence="1" id="KW-0732">Signal</keyword>
<protein>
    <submittedName>
        <fullName evidence="4">Secreted protein</fullName>
    </submittedName>
</protein>